<evidence type="ECO:0000313" key="2">
    <source>
        <dbReference type="EMBL" id="EFL21880.1"/>
    </source>
</evidence>
<feature type="region of interest" description="Disordered" evidence="1">
    <location>
        <begin position="55"/>
        <end position="84"/>
    </location>
</feature>
<keyword evidence="3" id="KW-1185">Reference proteome</keyword>
<dbReference type="OrthoDB" id="4337767at2"/>
<name>D9WPL5_9ACTN</name>
<feature type="compositionally biased region" description="Basic and acidic residues" evidence="1">
    <location>
        <begin position="58"/>
        <end position="68"/>
    </location>
</feature>
<dbReference type="HOGENOM" id="CLU_2526099_0_0_11"/>
<proteinExistence type="predicted"/>
<evidence type="ECO:0000313" key="3">
    <source>
        <dbReference type="Proteomes" id="UP000003963"/>
    </source>
</evidence>
<gene>
    <name evidence="2" type="ORF">SSOG_01592</name>
</gene>
<dbReference type="Proteomes" id="UP000003963">
    <property type="component" value="Unassembled WGS sequence"/>
</dbReference>
<protein>
    <submittedName>
        <fullName evidence="2">Uncharacterized protein</fullName>
    </submittedName>
</protein>
<dbReference type="AlphaFoldDB" id="D9WPL5"/>
<dbReference type="STRING" id="457427.SSOG_01592"/>
<sequence>MTGPTPPAVDAERARAAGEQLVAAVRAWADAVAPVLRTVAEQFATPAAQLCEAGVVDDQGRQTRRDRPAWQSPYGPARTRRRKH</sequence>
<accession>D9WPL5</accession>
<evidence type="ECO:0000256" key="1">
    <source>
        <dbReference type="SAM" id="MobiDB-lite"/>
    </source>
</evidence>
<reference evidence="2 3" key="1">
    <citation type="submission" date="2009-02" db="EMBL/GenBank/DDBJ databases">
        <title>Annotation of Streptomyces hygroscopicus strain ATCC 53653.</title>
        <authorList>
            <consortium name="The Broad Institute Genome Sequencing Platform"/>
            <consortium name="Broad Institute Microbial Sequencing Center"/>
            <person name="Fischbach M."/>
            <person name="Godfrey P."/>
            <person name="Ward D."/>
            <person name="Young S."/>
            <person name="Zeng Q."/>
            <person name="Koehrsen M."/>
            <person name="Alvarado L."/>
            <person name="Berlin A.M."/>
            <person name="Bochicchio J."/>
            <person name="Borenstein D."/>
            <person name="Chapman S.B."/>
            <person name="Chen Z."/>
            <person name="Engels R."/>
            <person name="Freedman E."/>
            <person name="Gellesch M."/>
            <person name="Goldberg J."/>
            <person name="Griggs A."/>
            <person name="Gujja S."/>
            <person name="Heilman E.R."/>
            <person name="Heiman D.I."/>
            <person name="Hepburn T.A."/>
            <person name="Howarth C."/>
            <person name="Jen D."/>
            <person name="Larson L."/>
            <person name="Lewis B."/>
            <person name="Mehta T."/>
            <person name="Park D."/>
            <person name="Pearson M."/>
            <person name="Richards J."/>
            <person name="Roberts A."/>
            <person name="Saif S."/>
            <person name="Shea T.D."/>
            <person name="Shenoy N."/>
            <person name="Sisk P."/>
            <person name="Stolte C."/>
            <person name="Sykes S.N."/>
            <person name="Thomson T."/>
            <person name="Walk T."/>
            <person name="White J."/>
            <person name="Yandava C."/>
            <person name="Straight P."/>
            <person name="Clardy J."/>
            <person name="Hung D."/>
            <person name="Kolter R."/>
            <person name="Mekalanos J."/>
            <person name="Walker S."/>
            <person name="Walsh C.T."/>
            <person name="Wieland-Brown L.C."/>
            <person name="Haas B."/>
            <person name="Nusbaum C."/>
            <person name="Birren B."/>
        </authorList>
    </citation>
    <scope>NUCLEOTIDE SEQUENCE [LARGE SCALE GENOMIC DNA]</scope>
    <source>
        <strain evidence="2 3">ATCC 53653</strain>
    </source>
</reference>
<organism evidence="2 3">
    <name type="scientific">Streptomyces himastatinicus ATCC 53653</name>
    <dbReference type="NCBI Taxonomy" id="457427"/>
    <lineage>
        <taxon>Bacteria</taxon>
        <taxon>Bacillati</taxon>
        <taxon>Actinomycetota</taxon>
        <taxon>Actinomycetes</taxon>
        <taxon>Kitasatosporales</taxon>
        <taxon>Streptomycetaceae</taxon>
        <taxon>Streptomyces</taxon>
        <taxon>Streptomyces violaceusniger group</taxon>
    </lineage>
</organism>
<dbReference type="RefSeq" id="WP_009713701.1">
    <property type="nucleotide sequence ID" value="NZ_GG657754.1"/>
</dbReference>
<dbReference type="EMBL" id="GG657754">
    <property type="protein sequence ID" value="EFL21880.1"/>
    <property type="molecule type" value="Genomic_DNA"/>
</dbReference>